<dbReference type="InterPro" id="IPR000537">
    <property type="entry name" value="UbiA_prenyltransferase"/>
</dbReference>
<evidence type="ECO:0000256" key="7">
    <source>
        <dbReference type="ARBA" id="ARBA00022688"/>
    </source>
</evidence>
<dbReference type="AlphaFoldDB" id="A0A286GG75"/>
<keyword evidence="6 11" id="KW-0808">Transferase</keyword>
<evidence type="ECO:0000313" key="13">
    <source>
        <dbReference type="EMBL" id="SOD94535.1"/>
    </source>
</evidence>
<proteinExistence type="inferred from homology"/>
<dbReference type="InterPro" id="IPR030470">
    <property type="entry name" value="UbiA_prenylTrfase_CS"/>
</dbReference>
<dbReference type="HAMAP" id="MF_01635">
    <property type="entry name" value="UbiA"/>
    <property type="match status" value="1"/>
</dbReference>
<feature type="transmembrane region" description="Helical" evidence="11">
    <location>
        <begin position="254"/>
        <end position="271"/>
    </location>
</feature>
<evidence type="ECO:0000256" key="3">
    <source>
        <dbReference type="ARBA" id="ARBA00005985"/>
    </source>
</evidence>
<organism evidence="13 14">
    <name type="scientific">Caenispirillum bisanense</name>
    <dbReference type="NCBI Taxonomy" id="414052"/>
    <lineage>
        <taxon>Bacteria</taxon>
        <taxon>Pseudomonadati</taxon>
        <taxon>Pseudomonadota</taxon>
        <taxon>Alphaproteobacteria</taxon>
        <taxon>Rhodospirillales</taxon>
        <taxon>Novispirillaceae</taxon>
        <taxon>Caenispirillum</taxon>
    </lineage>
</organism>
<dbReference type="RefSeq" id="WP_097278995.1">
    <property type="nucleotide sequence ID" value="NZ_OCNJ01000004.1"/>
</dbReference>
<dbReference type="Proteomes" id="UP000219621">
    <property type="component" value="Unassembled WGS sequence"/>
</dbReference>
<dbReference type="EMBL" id="OCNJ01000004">
    <property type="protein sequence ID" value="SOD94535.1"/>
    <property type="molecule type" value="Genomic_DNA"/>
</dbReference>
<comment type="pathway">
    <text evidence="11">Cofactor biosynthesis; ubiquinone biosynthesis.</text>
</comment>
<dbReference type="PANTHER" id="PTHR11048:SF28">
    <property type="entry name" value="4-HYDROXYBENZOATE POLYPRENYLTRANSFERASE, MITOCHONDRIAL"/>
    <property type="match status" value="1"/>
</dbReference>
<comment type="cofactor">
    <cofactor evidence="1 11">
        <name>Mg(2+)</name>
        <dbReference type="ChEBI" id="CHEBI:18420"/>
    </cofactor>
</comment>
<feature type="transmembrane region" description="Helical" evidence="11">
    <location>
        <begin position="135"/>
        <end position="152"/>
    </location>
</feature>
<gene>
    <name evidence="11" type="primary">ubiA</name>
    <name evidence="13" type="ORF">SAMN05421508_10416</name>
</gene>
<dbReference type="InterPro" id="IPR044878">
    <property type="entry name" value="UbiA_sf"/>
</dbReference>
<feature type="transmembrane region" description="Helical" evidence="11">
    <location>
        <begin position="161"/>
        <end position="178"/>
    </location>
</feature>
<dbReference type="Pfam" id="PF01040">
    <property type="entry name" value="UbiA"/>
    <property type="match status" value="1"/>
</dbReference>
<keyword evidence="7 11" id="KW-0831">Ubiquinone biosynthesis</keyword>
<evidence type="ECO:0000256" key="11">
    <source>
        <dbReference type="HAMAP-Rule" id="MF_01635"/>
    </source>
</evidence>
<evidence type="ECO:0000256" key="4">
    <source>
        <dbReference type="ARBA" id="ARBA00022475"/>
    </source>
</evidence>
<comment type="similarity">
    <text evidence="3 11">Belongs to the UbiA prenyltransferase family.</text>
</comment>
<name>A0A286GG75_9PROT</name>
<keyword evidence="11" id="KW-0460">Magnesium</keyword>
<dbReference type="FunFam" id="1.10.357.140:FF:000003">
    <property type="entry name" value="4-hydroxybenzoate polyprenyltransferase, mitochondrial"/>
    <property type="match status" value="1"/>
</dbReference>
<keyword evidence="14" id="KW-1185">Reference proteome</keyword>
<evidence type="ECO:0000256" key="2">
    <source>
        <dbReference type="ARBA" id="ARBA00004141"/>
    </source>
</evidence>
<comment type="subcellular location">
    <subcellularLocation>
        <location evidence="11">Cell inner membrane</location>
        <topology evidence="11">Multi-pass membrane protein</topology>
    </subcellularLocation>
    <subcellularLocation>
        <location evidence="2">Membrane</location>
        <topology evidence="2">Multi-pass membrane protein</topology>
    </subcellularLocation>
</comment>
<dbReference type="UniPathway" id="UPA00232"/>
<comment type="catalytic activity">
    <reaction evidence="11">
        <text>all-trans-octaprenyl diphosphate + 4-hydroxybenzoate = 4-hydroxy-3-(all-trans-octaprenyl)benzoate + diphosphate</text>
        <dbReference type="Rhea" id="RHEA:27782"/>
        <dbReference type="ChEBI" id="CHEBI:1617"/>
        <dbReference type="ChEBI" id="CHEBI:17879"/>
        <dbReference type="ChEBI" id="CHEBI:33019"/>
        <dbReference type="ChEBI" id="CHEBI:57711"/>
        <dbReference type="EC" id="2.5.1.39"/>
    </reaction>
</comment>
<dbReference type="InterPro" id="IPR006370">
    <property type="entry name" value="HB_polyprenyltransferase-like"/>
</dbReference>
<feature type="transmembrane region" description="Helical" evidence="11">
    <location>
        <begin position="38"/>
        <end position="57"/>
    </location>
</feature>
<dbReference type="EC" id="2.5.1.39" evidence="11 12"/>
<dbReference type="Gene3D" id="1.20.120.1780">
    <property type="entry name" value="UbiA prenyltransferase"/>
    <property type="match status" value="1"/>
</dbReference>
<dbReference type="GO" id="GO:0006744">
    <property type="term" value="P:ubiquinone biosynthetic process"/>
    <property type="evidence" value="ECO:0007669"/>
    <property type="project" value="UniProtKB-UniRule"/>
</dbReference>
<dbReference type="PANTHER" id="PTHR11048">
    <property type="entry name" value="PRENYLTRANSFERASES"/>
    <property type="match status" value="1"/>
</dbReference>
<evidence type="ECO:0000256" key="5">
    <source>
        <dbReference type="ARBA" id="ARBA00022519"/>
    </source>
</evidence>
<comment type="function">
    <text evidence="11">Catalyzes the prenylation of para-hydroxybenzoate (PHB) with an all-trans polyprenyl group. Mediates the second step in the final reaction sequence of ubiquinone-8 (UQ-8) biosynthesis, which is the condensation of the polyisoprenoid side chain with PHB, generating the first membrane-bound Q intermediate 3-octaprenyl-4-hydroxybenzoate.</text>
</comment>
<evidence type="ECO:0000256" key="12">
    <source>
        <dbReference type="NCBIfam" id="TIGR01474"/>
    </source>
</evidence>
<dbReference type="FunFam" id="1.20.120.1780:FF:000001">
    <property type="entry name" value="4-hydroxybenzoate octaprenyltransferase"/>
    <property type="match status" value="1"/>
</dbReference>
<evidence type="ECO:0000256" key="8">
    <source>
        <dbReference type="ARBA" id="ARBA00022692"/>
    </source>
</evidence>
<evidence type="ECO:0000256" key="1">
    <source>
        <dbReference type="ARBA" id="ARBA00001946"/>
    </source>
</evidence>
<feature type="transmembrane region" description="Helical" evidence="11">
    <location>
        <begin position="291"/>
        <end position="309"/>
    </location>
</feature>
<dbReference type="Gene3D" id="1.10.357.140">
    <property type="entry name" value="UbiA prenyltransferase"/>
    <property type="match status" value="1"/>
</dbReference>
<accession>A0A286GG75</accession>
<evidence type="ECO:0000256" key="10">
    <source>
        <dbReference type="ARBA" id="ARBA00023136"/>
    </source>
</evidence>
<dbReference type="GO" id="GO:0008412">
    <property type="term" value="F:4-hydroxybenzoate polyprenyltransferase activity"/>
    <property type="evidence" value="ECO:0007669"/>
    <property type="project" value="UniProtKB-UniRule"/>
</dbReference>
<sequence length="311" mass="33315">MANGKPLVGDMPVGGWIDRLAPAQMRPYLKLMRLDRPIGTWLLLLPGLWSITLAGTAGTWPDLWLMALFCVGAVVMRGAGCTVNDIADRDFDGRVARTAGRPIPSGDVSVRQAVLFLCLQLLTGLLILVQLNGTAIALGAGSLLLVGAYPFMKRVTYWPQVWLGLTFNWGALLGWVAVTGELSLPAVLMYVGGLFWTLGYDTIYAHQDKEDDVLIGVKSSALALGGRTVPFLFVVYGLAAALFVLAAWQAGVGWAFWPLAAAACLHLLWQAVDVDIDDGADCLAKFKSNRVFGWLFLAAAIGGRLTAGIPA</sequence>
<keyword evidence="9 11" id="KW-1133">Transmembrane helix</keyword>
<feature type="transmembrane region" description="Helical" evidence="11">
    <location>
        <begin position="224"/>
        <end position="248"/>
    </location>
</feature>
<dbReference type="NCBIfam" id="TIGR01474">
    <property type="entry name" value="ubiA_proteo"/>
    <property type="match status" value="1"/>
</dbReference>
<protein>
    <recommendedName>
        <fullName evidence="11 12">4-hydroxybenzoate octaprenyltransferase</fullName>
        <ecNumber evidence="11 12">2.5.1.39</ecNumber>
    </recommendedName>
    <alternativeName>
        <fullName evidence="11">4-HB polyprenyltransferase</fullName>
    </alternativeName>
</protein>
<keyword evidence="10 11" id="KW-0472">Membrane</keyword>
<dbReference type="CDD" id="cd13959">
    <property type="entry name" value="PT_UbiA_COQ2"/>
    <property type="match status" value="1"/>
</dbReference>
<evidence type="ECO:0000256" key="6">
    <source>
        <dbReference type="ARBA" id="ARBA00022679"/>
    </source>
</evidence>
<evidence type="ECO:0000313" key="14">
    <source>
        <dbReference type="Proteomes" id="UP000219621"/>
    </source>
</evidence>
<dbReference type="OrthoDB" id="9782418at2"/>
<dbReference type="GO" id="GO:0005886">
    <property type="term" value="C:plasma membrane"/>
    <property type="evidence" value="ECO:0007669"/>
    <property type="project" value="UniProtKB-SubCell"/>
</dbReference>
<reference evidence="13 14" key="1">
    <citation type="submission" date="2017-09" db="EMBL/GenBank/DDBJ databases">
        <authorList>
            <person name="Ehlers B."/>
            <person name="Leendertz F.H."/>
        </authorList>
    </citation>
    <scope>NUCLEOTIDE SEQUENCE [LARGE SCALE GENOMIC DNA]</scope>
    <source>
        <strain evidence="13 14">USBA 140</strain>
    </source>
</reference>
<keyword evidence="4 11" id="KW-1003">Cell membrane</keyword>
<dbReference type="InterPro" id="IPR039653">
    <property type="entry name" value="Prenyltransferase"/>
</dbReference>
<keyword evidence="8 11" id="KW-0812">Transmembrane</keyword>
<evidence type="ECO:0000256" key="9">
    <source>
        <dbReference type="ARBA" id="ARBA00022989"/>
    </source>
</evidence>
<keyword evidence="5 11" id="KW-0997">Cell inner membrane</keyword>
<feature type="transmembrane region" description="Helical" evidence="11">
    <location>
        <begin position="184"/>
        <end position="203"/>
    </location>
</feature>
<dbReference type="PROSITE" id="PS00943">
    <property type="entry name" value="UBIA"/>
    <property type="match status" value="1"/>
</dbReference>